<dbReference type="InterPro" id="IPR006015">
    <property type="entry name" value="Universal_stress_UspA"/>
</dbReference>
<name>A0A398CAD6_9BURK</name>
<accession>A0A398CAD6</accession>
<feature type="domain" description="UspA" evidence="2">
    <location>
        <begin position="2"/>
        <end position="128"/>
    </location>
</feature>
<dbReference type="PANTHER" id="PTHR46268">
    <property type="entry name" value="STRESS RESPONSE PROTEIN NHAX"/>
    <property type="match status" value="1"/>
</dbReference>
<dbReference type="Pfam" id="PF00582">
    <property type="entry name" value="Usp"/>
    <property type="match status" value="1"/>
</dbReference>
<evidence type="ECO:0000313" key="4">
    <source>
        <dbReference type="Proteomes" id="UP000266302"/>
    </source>
</evidence>
<dbReference type="EMBL" id="QXJC01000001">
    <property type="protein sequence ID" value="RID99274.1"/>
    <property type="molecule type" value="Genomic_DNA"/>
</dbReference>
<keyword evidence="4" id="KW-1185">Reference proteome</keyword>
<evidence type="ECO:0000256" key="1">
    <source>
        <dbReference type="ARBA" id="ARBA00008791"/>
    </source>
</evidence>
<dbReference type="Proteomes" id="UP000266302">
    <property type="component" value="Unassembled WGS sequence"/>
</dbReference>
<dbReference type="CDD" id="cd00293">
    <property type="entry name" value="USP-like"/>
    <property type="match status" value="1"/>
</dbReference>
<dbReference type="AlphaFoldDB" id="A0A398CAD6"/>
<dbReference type="Gene3D" id="3.40.50.620">
    <property type="entry name" value="HUPs"/>
    <property type="match status" value="1"/>
</dbReference>
<dbReference type="InterPro" id="IPR006016">
    <property type="entry name" value="UspA"/>
</dbReference>
<comment type="caution">
    <text evidence="3">The sequence shown here is derived from an EMBL/GenBank/DDBJ whole genome shotgun (WGS) entry which is preliminary data.</text>
</comment>
<dbReference type="RefSeq" id="WP_119107725.1">
    <property type="nucleotide sequence ID" value="NZ_QXJC01000001.1"/>
</dbReference>
<dbReference type="PRINTS" id="PR01438">
    <property type="entry name" value="UNVRSLSTRESS"/>
</dbReference>
<dbReference type="SUPFAM" id="SSF52402">
    <property type="entry name" value="Adenine nucleotide alpha hydrolases-like"/>
    <property type="match status" value="1"/>
</dbReference>
<dbReference type="InterPro" id="IPR014729">
    <property type="entry name" value="Rossmann-like_a/b/a_fold"/>
</dbReference>
<evidence type="ECO:0000259" key="2">
    <source>
        <dbReference type="Pfam" id="PF00582"/>
    </source>
</evidence>
<sequence length="132" mass="14199">MTILVAYVSRPEGRAALDKAIELSKERQERMLIVNAGPGGQQEDASLVPAFEVEQIEEQIAAQGIQGEFKQFVRGKNAVEEINDLVETGDISILIIGLRKRTAVGKLILGSVAQEILMTVPCPVLCVKAAGV</sequence>
<gene>
    <name evidence="3" type="ORF">D3F03_02220</name>
</gene>
<organism evidence="3 4">
    <name type="scientific">Simplicispira hankyongi</name>
    <dbReference type="NCBI Taxonomy" id="2315688"/>
    <lineage>
        <taxon>Bacteria</taxon>
        <taxon>Pseudomonadati</taxon>
        <taxon>Pseudomonadota</taxon>
        <taxon>Betaproteobacteria</taxon>
        <taxon>Burkholderiales</taxon>
        <taxon>Comamonadaceae</taxon>
        <taxon>Simplicispira</taxon>
    </lineage>
</organism>
<comment type="similarity">
    <text evidence="1">Belongs to the universal stress protein A family.</text>
</comment>
<dbReference type="OrthoDB" id="5419113at2"/>
<reference evidence="3 4" key="1">
    <citation type="submission" date="2018-09" db="EMBL/GenBank/DDBJ databases">
        <title>Draft genome of Simplicispira sp. NY-02.</title>
        <authorList>
            <person name="Im W.T."/>
        </authorList>
    </citation>
    <scope>NUCLEOTIDE SEQUENCE [LARGE SCALE GENOMIC DNA]</scope>
    <source>
        <strain evidence="3 4">NY-02</strain>
    </source>
</reference>
<proteinExistence type="inferred from homology"/>
<evidence type="ECO:0000313" key="3">
    <source>
        <dbReference type="EMBL" id="RID99274.1"/>
    </source>
</evidence>
<protein>
    <submittedName>
        <fullName evidence="3">Universal stress protein</fullName>
    </submittedName>
</protein>
<dbReference type="PANTHER" id="PTHR46268:SF6">
    <property type="entry name" value="UNIVERSAL STRESS PROTEIN UP12"/>
    <property type="match status" value="1"/>
</dbReference>